<dbReference type="Pfam" id="PF13411">
    <property type="entry name" value="MerR_1"/>
    <property type="match status" value="1"/>
</dbReference>
<keyword evidence="1" id="KW-0175">Coiled coil</keyword>
<dbReference type="PROSITE" id="PS00552">
    <property type="entry name" value="HTH_MERR_1"/>
    <property type="match status" value="1"/>
</dbReference>
<dbReference type="GO" id="GO:0003677">
    <property type="term" value="F:DNA binding"/>
    <property type="evidence" value="ECO:0007669"/>
    <property type="project" value="InterPro"/>
</dbReference>
<evidence type="ECO:0000256" key="1">
    <source>
        <dbReference type="SAM" id="Coils"/>
    </source>
</evidence>
<evidence type="ECO:0000313" key="4">
    <source>
        <dbReference type="Proteomes" id="UP000261739"/>
    </source>
</evidence>
<accession>A0A3D4T0J1</accession>
<dbReference type="PROSITE" id="PS50937">
    <property type="entry name" value="HTH_MERR_2"/>
    <property type="match status" value="1"/>
</dbReference>
<dbReference type="InterPro" id="IPR009061">
    <property type="entry name" value="DNA-bd_dom_put_sf"/>
</dbReference>
<comment type="caution">
    <text evidence="3">The sequence shown here is derived from an EMBL/GenBank/DDBJ whole genome shotgun (WGS) entry which is preliminary data.</text>
</comment>
<evidence type="ECO:0000313" key="3">
    <source>
        <dbReference type="EMBL" id="HCT15033.1"/>
    </source>
</evidence>
<evidence type="ECO:0000259" key="2">
    <source>
        <dbReference type="PROSITE" id="PS50937"/>
    </source>
</evidence>
<dbReference type="SMART" id="SM00422">
    <property type="entry name" value="HTH_MERR"/>
    <property type="match status" value="1"/>
</dbReference>
<sequence length="424" mass="45655">MRIGDVSDRSGVSVRMLRHYDSIGLLSPTGRTSAGYRDYSPADLHRLLDIEALRTLGLSLAETRHALDDPAFDAPAVLDRLREEDPDDEVGVDGIPVGAVTDPESVSATADDLRSLSDAAARRAESLQEELDTATRAGAVVRLEGRRRELARSVSVRDRLSAALQAAREETPDSDLDRVVDERRAAVQDAEEACTAAEEKAGDVDVDDLAALADAAAVRVRRLRERAVATGNALSEASGKLSQHGGVAEDLAETRTTRQRAEREARRVERQAAAAHLLHTTVQQALTAARERYEAPFRGTFEKLARTLYGAPVDFEFDADLTVARRSFQGVSLDTAQLSGGAREQLSVLTRLAVADLVGGGDAVPVFIDDALGFSDRGRIGRMNLVLDALGRDHQIIVLTCDVARFEGIAGAEFVPMEQVRAGA</sequence>
<feature type="domain" description="HTH merR-type" evidence="2">
    <location>
        <begin position="1"/>
        <end position="69"/>
    </location>
</feature>
<dbReference type="AlphaFoldDB" id="A0A3D4T0J1"/>
<dbReference type="GO" id="GO:0006355">
    <property type="term" value="P:regulation of DNA-templated transcription"/>
    <property type="evidence" value="ECO:0007669"/>
    <property type="project" value="InterPro"/>
</dbReference>
<organism evidence="3 4">
    <name type="scientific">Corynebacterium nuruki</name>
    <dbReference type="NCBI Taxonomy" id="1032851"/>
    <lineage>
        <taxon>Bacteria</taxon>
        <taxon>Bacillati</taxon>
        <taxon>Actinomycetota</taxon>
        <taxon>Actinomycetes</taxon>
        <taxon>Mycobacteriales</taxon>
        <taxon>Corynebacteriaceae</taxon>
        <taxon>Corynebacterium</taxon>
    </lineage>
</organism>
<name>A0A3D4T0J1_9CORY</name>
<dbReference type="Proteomes" id="UP000261739">
    <property type="component" value="Unassembled WGS sequence"/>
</dbReference>
<dbReference type="PRINTS" id="PR00040">
    <property type="entry name" value="HTHMERR"/>
</dbReference>
<dbReference type="PANTHER" id="PTHR41259:SF1">
    <property type="entry name" value="DOUBLE-STRAND BREAK REPAIR RAD50 ATPASE, PUTATIVE-RELATED"/>
    <property type="match status" value="1"/>
</dbReference>
<gene>
    <name evidence="3" type="ORF">DIW82_09705</name>
</gene>
<protein>
    <recommendedName>
        <fullName evidence="2">HTH merR-type domain-containing protein</fullName>
    </recommendedName>
</protein>
<feature type="coiled-coil region" evidence="1">
    <location>
        <begin position="251"/>
        <end position="278"/>
    </location>
</feature>
<dbReference type="SUPFAM" id="SSF46955">
    <property type="entry name" value="Putative DNA-binding domain"/>
    <property type="match status" value="1"/>
</dbReference>
<dbReference type="PANTHER" id="PTHR41259">
    <property type="entry name" value="DOUBLE-STRAND BREAK REPAIR RAD50 ATPASE, PUTATIVE-RELATED"/>
    <property type="match status" value="1"/>
</dbReference>
<dbReference type="EMBL" id="DQID01000250">
    <property type="protein sequence ID" value="HCT15033.1"/>
    <property type="molecule type" value="Genomic_DNA"/>
</dbReference>
<proteinExistence type="predicted"/>
<dbReference type="CDD" id="cd01106">
    <property type="entry name" value="HTH_TipAL-Mta"/>
    <property type="match status" value="1"/>
</dbReference>
<dbReference type="InterPro" id="IPR027417">
    <property type="entry name" value="P-loop_NTPase"/>
</dbReference>
<feature type="coiled-coil region" evidence="1">
    <location>
        <begin position="110"/>
        <end position="137"/>
    </location>
</feature>
<dbReference type="Gene3D" id="3.40.50.300">
    <property type="entry name" value="P-loop containing nucleotide triphosphate hydrolases"/>
    <property type="match status" value="1"/>
</dbReference>
<dbReference type="InterPro" id="IPR000551">
    <property type="entry name" value="MerR-type_HTH_dom"/>
</dbReference>
<dbReference type="Gene3D" id="1.10.1660.10">
    <property type="match status" value="1"/>
</dbReference>
<reference evidence="3 4" key="1">
    <citation type="journal article" date="2018" name="Nat. Biotechnol.">
        <title>A standardized bacterial taxonomy based on genome phylogeny substantially revises the tree of life.</title>
        <authorList>
            <person name="Parks D.H."/>
            <person name="Chuvochina M."/>
            <person name="Waite D.W."/>
            <person name="Rinke C."/>
            <person name="Skarshewski A."/>
            <person name="Chaumeil P.A."/>
            <person name="Hugenholtz P."/>
        </authorList>
    </citation>
    <scope>NUCLEOTIDE SEQUENCE [LARGE SCALE GENOMIC DNA]</scope>
    <source>
        <strain evidence="3">UBA11247</strain>
    </source>
</reference>